<evidence type="ECO:0000256" key="4">
    <source>
        <dbReference type="ARBA" id="ARBA00022475"/>
    </source>
</evidence>
<dbReference type="SUPFAM" id="SSF158472">
    <property type="entry name" value="HAMP domain-like"/>
    <property type="match status" value="1"/>
</dbReference>
<keyword evidence="7" id="KW-0808">Transferase</keyword>
<keyword evidence="12 15" id="KW-1133">Transmembrane helix</keyword>
<protein>
    <recommendedName>
        <fullName evidence="3">histidine kinase</fullName>
        <ecNumber evidence="3">2.7.13.3</ecNumber>
    </recommendedName>
</protein>
<dbReference type="GO" id="GO:0005524">
    <property type="term" value="F:ATP binding"/>
    <property type="evidence" value="ECO:0007669"/>
    <property type="project" value="UniProtKB-KW"/>
</dbReference>
<keyword evidence="8 15" id="KW-0812">Transmembrane</keyword>
<dbReference type="Gene3D" id="3.30.565.10">
    <property type="entry name" value="Histidine kinase-like ATPase, C-terminal domain"/>
    <property type="match status" value="1"/>
</dbReference>
<evidence type="ECO:0000256" key="13">
    <source>
        <dbReference type="ARBA" id="ARBA00023012"/>
    </source>
</evidence>
<comment type="caution">
    <text evidence="18">The sequence shown here is derived from an EMBL/GenBank/DDBJ whole genome shotgun (WGS) entry which is preliminary data.</text>
</comment>
<evidence type="ECO:0000256" key="10">
    <source>
        <dbReference type="ARBA" id="ARBA00022777"/>
    </source>
</evidence>
<dbReference type="SUPFAM" id="SSF47384">
    <property type="entry name" value="Homodimeric domain of signal transducing histidine kinase"/>
    <property type="match status" value="1"/>
</dbReference>
<dbReference type="InterPro" id="IPR004358">
    <property type="entry name" value="Sig_transdc_His_kin-like_C"/>
</dbReference>
<keyword evidence="13" id="KW-0902">Two-component regulatory system</keyword>
<dbReference type="FunFam" id="1.10.287.130:FF:000006">
    <property type="entry name" value="Osmolarity two-component histidine kinase EnvZ"/>
    <property type="match status" value="1"/>
</dbReference>
<feature type="transmembrane region" description="Helical" evidence="15">
    <location>
        <begin position="27"/>
        <end position="55"/>
    </location>
</feature>
<dbReference type="InterPro" id="IPR003661">
    <property type="entry name" value="HisK_dim/P_dom"/>
</dbReference>
<dbReference type="SUPFAM" id="SSF55874">
    <property type="entry name" value="ATPase domain of HSP90 chaperone/DNA topoisomerase II/histidine kinase"/>
    <property type="match status" value="1"/>
</dbReference>
<keyword evidence="11" id="KW-0067">ATP-binding</keyword>
<evidence type="ECO:0000256" key="15">
    <source>
        <dbReference type="SAM" id="Phobius"/>
    </source>
</evidence>
<accession>A0A432WV68</accession>
<organism evidence="18 19">
    <name type="scientific">Aliidiomarina shirensis</name>
    <dbReference type="NCBI Taxonomy" id="1048642"/>
    <lineage>
        <taxon>Bacteria</taxon>
        <taxon>Pseudomonadati</taxon>
        <taxon>Pseudomonadota</taxon>
        <taxon>Gammaproteobacteria</taxon>
        <taxon>Alteromonadales</taxon>
        <taxon>Idiomarinaceae</taxon>
        <taxon>Aliidiomarina</taxon>
    </lineage>
</organism>
<dbReference type="CDD" id="cd06225">
    <property type="entry name" value="HAMP"/>
    <property type="match status" value="1"/>
</dbReference>
<dbReference type="CDD" id="cd00082">
    <property type="entry name" value="HisKA"/>
    <property type="match status" value="1"/>
</dbReference>
<keyword evidence="5" id="KW-0997">Cell inner membrane</keyword>
<evidence type="ECO:0000256" key="8">
    <source>
        <dbReference type="ARBA" id="ARBA00022692"/>
    </source>
</evidence>
<feature type="domain" description="HAMP" evidence="17">
    <location>
        <begin position="186"/>
        <end position="238"/>
    </location>
</feature>
<keyword evidence="6" id="KW-0597">Phosphoprotein</keyword>
<reference evidence="19" key="1">
    <citation type="journal article" date="2018" name="Front. Microbiol.">
        <title>Genome-Based Analysis Reveals the Taxonomy and Diversity of the Family Idiomarinaceae.</title>
        <authorList>
            <person name="Liu Y."/>
            <person name="Lai Q."/>
            <person name="Shao Z."/>
        </authorList>
    </citation>
    <scope>NUCLEOTIDE SEQUENCE [LARGE SCALE GENOMIC DNA]</scope>
    <source>
        <strain evidence="19">AIS</strain>
    </source>
</reference>
<evidence type="ECO:0000256" key="14">
    <source>
        <dbReference type="ARBA" id="ARBA00023136"/>
    </source>
</evidence>
<dbReference type="EC" id="2.7.13.3" evidence="3"/>
<evidence type="ECO:0000259" key="17">
    <source>
        <dbReference type="PROSITE" id="PS50885"/>
    </source>
</evidence>
<dbReference type="InterPro" id="IPR005467">
    <property type="entry name" value="His_kinase_dom"/>
</dbReference>
<dbReference type="AlphaFoldDB" id="A0A432WV68"/>
<dbReference type="PROSITE" id="PS50885">
    <property type="entry name" value="HAMP"/>
    <property type="match status" value="1"/>
</dbReference>
<keyword evidence="4" id="KW-1003">Cell membrane</keyword>
<keyword evidence="19" id="KW-1185">Reference proteome</keyword>
<gene>
    <name evidence="18" type="ORF">CWE13_06860</name>
</gene>
<evidence type="ECO:0000313" key="18">
    <source>
        <dbReference type="EMBL" id="RUO37664.1"/>
    </source>
</evidence>
<dbReference type="GO" id="GO:0005886">
    <property type="term" value="C:plasma membrane"/>
    <property type="evidence" value="ECO:0007669"/>
    <property type="project" value="UniProtKB-SubCell"/>
</dbReference>
<dbReference type="Proteomes" id="UP000286934">
    <property type="component" value="Unassembled WGS sequence"/>
</dbReference>
<comment type="catalytic activity">
    <reaction evidence="1">
        <text>ATP + protein L-histidine = ADP + protein N-phospho-L-histidine.</text>
        <dbReference type="EC" id="2.7.13.3"/>
    </reaction>
</comment>
<dbReference type="SMART" id="SM00388">
    <property type="entry name" value="HisKA"/>
    <property type="match status" value="1"/>
</dbReference>
<evidence type="ECO:0000256" key="7">
    <source>
        <dbReference type="ARBA" id="ARBA00022679"/>
    </source>
</evidence>
<dbReference type="Pfam" id="PF00672">
    <property type="entry name" value="HAMP"/>
    <property type="match status" value="1"/>
</dbReference>
<dbReference type="InterPro" id="IPR036890">
    <property type="entry name" value="HATPase_C_sf"/>
</dbReference>
<dbReference type="PANTHER" id="PTHR44936:SF5">
    <property type="entry name" value="SENSOR HISTIDINE KINASE ENVZ"/>
    <property type="match status" value="1"/>
</dbReference>
<dbReference type="NCBIfam" id="NF007004">
    <property type="entry name" value="PRK09467.1"/>
    <property type="match status" value="1"/>
</dbReference>
<evidence type="ECO:0000313" key="19">
    <source>
        <dbReference type="Proteomes" id="UP000286934"/>
    </source>
</evidence>
<proteinExistence type="predicted"/>
<evidence type="ECO:0000256" key="5">
    <source>
        <dbReference type="ARBA" id="ARBA00022519"/>
    </source>
</evidence>
<evidence type="ECO:0000256" key="11">
    <source>
        <dbReference type="ARBA" id="ARBA00022840"/>
    </source>
</evidence>
<feature type="transmembrane region" description="Helical" evidence="15">
    <location>
        <begin position="163"/>
        <end position="185"/>
    </location>
</feature>
<dbReference type="PROSITE" id="PS50109">
    <property type="entry name" value="HIS_KIN"/>
    <property type="match status" value="1"/>
</dbReference>
<dbReference type="Pfam" id="PF02518">
    <property type="entry name" value="HATPase_c"/>
    <property type="match status" value="1"/>
</dbReference>
<evidence type="ECO:0000256" key="6">
    <source>
        <dbReference type="ARBA" id="ARBA00022553"/>
    </source>
</evidence>
<feature type="domain" description="Histidine kinase" evidence="16">
    <location>
        <begin position="246"/>
        <end position="447"/>
    </location>
</feature>
<dbReference type="Pfam" id="PF00512">
    <property type="entry name" value="HisKA"/>
    <property type="match status" value="1"/>
</dbReference>
<dbReference type="SMART" id="SM00387">
    <property type="entry name" value="HATPase_c"/>
    <property type="match status" value="1"/>
</dbReference>
<keyword evidence="14 15" id="KW-0472">Membrane</keyword>
<keyword evidence="9" id="KW-0547">Nucleotide-binding</keyword>
<keyword evidence="10 18" id="KW-0418">Kinase</keyword>
<dbReference type="Gene3D" id="1.10.8.500">
    <property type="entry name" value="HAMP domain in histidine kinase"/>
    <property type="match status" value="1"/>
</dbReference>
<evidence type="ECO:0000256" key="3">
    <source>
        <dbReference type="ARBA" id="ARBA00012438"/>
    </source>
</evidence>
<dbReference type="GO" id="GO:0000155">
    <property type="term" value="F:phosphorelay sensor kinase activity"/>
    <property type="evidence" value="ECO:0007669"/>
    <property type="project" value="InterPro"/>
</dbReference>
<sequence>MGPRVCVYSRWLGGKLTAMKRLFLRTAFARTMALIAAVLVLNLALTYIVLTVYVVKPGVNQLSYLLARHVLVAQWAEQQSNERVKININQLSGVESFSYAEAQQNGLLQATPYSFLSELFYETLNESAEIRIGSQDRLYIWVQTSSNPRWFRVPMAYLDDGRFSPLIVFLLLIGLFSVIGAAWFARSLNQPLKRLEYAAEQMVRGDYPQRLPEKGASELQAVIRAFNRMTRTMSQVEDDRALLLAGISHDLRTPLTRIRLAAEMMDDSDPLVEGIISDIDDLNGILAQFSDFARARERVGFEFCNLNDLLKEVVTSSQYIEQDLINLNLQRLPDMELQPVAIKRIIANLMVNAKRYGSQPFEIQSGLSFDEEYVWFSIRDHGVGIPEEQLESMFEPFTRGNTARSDEGSGLGLAIVKRFTLMHSGKIEARNETDGGLNIKISLPRYPNSLDQLD</sequence>
<comment type="subcellular location">
    <subcellularLocation>
        <location evidence="2">Cell inner membrane</location>
        <topology evidence="2">Multi-pass membrane protein</topology>
    </subcellularLocation>
</comment>
<evidence type="ECO:0000259" key="16">
    <source>
        <dbReference type="PROSITE" id="PS50109"/>
    </source>
</evidence>
<name>A0A432WV68_9GAMM</name>
<dbReference type="EMBL" id="PIPP01000002">
    <property type="protein sequence ID" value="RUO37664.1"/>
    <property type="molecule type" value="Genomic_DNA"/>
</dbReference>
<evidence type="ECO:0000256" key="2">
    <source>
        <dbReference type="ARBA" id="ARBA00004429"/>
    </source>
</evidence>
<evidence type="ECO:0000256" key="12">
    <source>
        <dbReference type="ARBA" id="ARBA00022989"/>
    </source>
</evidence>
<dbReference type="InterPro" id="IPR036097">
    <property type="entry name" value="HisK_dim/P_sf"/>
</dbReference>
<dbReference type="Gene3D" id="1.10.287.130">
    <property type="match status" value="1"/>
</dbReference>
<dbReference type="InterPro" id="IPR003594">
    <property type="entry name" value="HATPase_dom"/>
</dbReference>
<dbReference type="InterPro" id="IPR003660">
    <property type="entry name" value="HAMP_dom"/>
</dbReference>
<evidence type="ECO:0000256" key="9">
    <source>
        <dbReference type="ARBA" id="ARBA00022741"/>
    </source>
</evidence>
<dbReference type="SMART" id="SM00304">
    <property type="entry name" value="HAMP"/>
    <property type="match status" value="1"/>
</dbReference>
<evidence type="ECO:0000256" key="1">
    <source>
        <dbReference type="ARBA" id="ARBA00000085"/>
    </source>
</evidence>
<dbReference type="PANTHER" id="PTHR44936">
    <property type="entry name" value="SENSOR PROTEIN CREC"/>
    <property type="match status" value="1"/>
</dbReference>
<dbReference type="InterPro" id="IPR050980">
    <property type="entry name" value="2C_sensor_his_kinase"/>
</dbReference>
<dbReference type="PRINTS" id="PR00344">
    <property type="entry name" value="BCTRLSENSOR"/>
</dbReference>